<evidence type="ECO:0000313" key="1">
    <source>
        <dbReference type="EMBL" id="GAT28055.1"/>
    </source>
</evidence>
<proteinExistence type="predicted"/>
<reference evidence="1 2" key="1">
    <citation type="journal article" date="2016" name="DNA Res.">
        <title>Genome sequence of Aspergillus luchuensis NBRC 4314.</title>
        <authorList>
            <person name="Yamada O."/>
            <person name="Machida M."/>
            <person name="Hosoyama A."/>
            <person name="Goto M."/>
            <person name="Takahashi T."/>
            <person name="Futagami T."/>
            <person name="Yamagata Y."/>
            <person name="Takeuchi M."/>
            <person name="Kobayashi T."/>
            <person name="Koike H."/>
            <person name="Abe K."/>
            <person name="Asai K."/>
            <person name="Arita M."/>
            <person name="Fujita N."/>
            <person name="Fukuda K."/>
            <person name="Higa K."/>
            <person name="Horikawa H."/>
            <person name="Ishikawa T."/>
            <person name="Jinno K."/>
            <person name="Kato Y."/>
            <person name="Kirimura K."/>
            <person name="Mizutani O."/>
            <person name="Nakasone K."/>
            <person name="Sano M."/>
            <person name="Shiraishi Y."/>
            <person name="Tsukahara M."/>
            <person name="Gomi K."/>
        </authorList>
    </citation>
    <scope>NUCLEOTIDE SEQUENCE [LARGE SCALE GENOMIC DNA]</scope>
    <source>
        <strain evidence="1 2">RIB 2604</strain>
    </source>
</reference>
<evidence type="ECO:0000313" key="2">
    <source>
        <dbReference type="Proteomes" id="UP000075230"/>
    </source>
</evidence>
<protein>
    <submittedName>
        <fullName evidence="1">Mitogen activated protein kinase kinase kinase 3, Mapkkk3, Mekk3</fullName>
    </submittedName>
</protein>
<accession>A0A146FQR8</accession>
<dbReference type="AlphaFoldDB" id="A0A146FQR8"/>
<keyword evidence="1" id="KW-0808">Transferase</keyword>
<dbReference type="EMBL" id="BCWF01000024">
    <property type="protein sequence ID" value="GAT28055.1"/>
    <property type="molecule type" value="Genomic_DNA"/>
</dbReference>
<organism evidence="1 2">
    <name type="scientific">Aspergillus kawachii</name>
    <name type="common">White koji mold</name>
    <name type="synonym">Aspergillus awamori var. kawachi</name>
    <dbReference type="NCBI Taxonomy" id="1069201"/>
    <lineage>
        <taxon>Eukaryota</taxon>
        <taxon>Fungi</taxon>
        <taxon>Dikarya</taxon>
        <taxon>Ascomycota</taxon>
        <taxon>Pezizomycotina</taxon>
        <taxon>Eurotiomycetes</taxon>
        <taxon>Eurotiomycetidae</taxon>
        <taxon>Eurotiales</taxon>
        <taxon>Aspergillaceae</taxon>
        <taxon>Aspergillus</taxon>
        <taxon>Aspergillus subgen. Circumdati</taxon>
    </lineage>
</organism>
<keyword evidence="1" id="KW-0418">Kinase</keyword>
<reference evidence="2" key="2">
    <citation type="submission" date="2016-02" db="EMBL/GenBank/DDBJ databases">
        <title>Genome sequencing of Aspergillus luchuensis NBRC 4314.</title>
        <authorList>
            <person name="Yamada O."/>
        </authorList>
    </citation>
    <scope>NUCLEOTIDE SEQUENCE [LARGE SCALE GENOMIC DNA]</scope>
    <source>
        <strain evidence="2">RIB 2604</strain>
    </source>
</reference>
<dbReference type="GO" id="GO:0016301">
    <property type="term" value="F:kinase activity"/>
    <property type="evidence" value="ECO:0007669"/>
    <property type="project" value="UniProtKB-KW"/>
</dbReference>
<gene>
    <name evidence="1" type="ORF">RIB2604_02501300</name>
</gene>
<comment type="caution">
    <text evidence="1">The sequence shown here is derived from an EMBL/GenBank/DDBJ whole genome shotgun (WGS) entry which is preliminary data.</text>
</comment>
<dbReference type="Proteomes" id="UP000075230">
    <property type="component" value="Unassembled WGS sequence"/>
</dbReference>
<sequence length="73" mass="7929">MELSRRSRGRRQPCISSLELELAWQPGQTRSGTRPAPGTFDDAVELVTPSAINTMLVALQTNYHGSAGTGWLS</sequence>
<name>A0A146FQR8_ASPKA</name>